<keyword evidence="4" id="KW-1185">Reference proteome</keyword>
<proteinExistence type="predicted"/>
<name>A0ABP8NAD7_9BACT</name>
<evidence type="ECO:0000313" key="4">
    <source>
        <dbReference type="Proteomes" id="UP001500840"/>
    </source>
</evidence>
<dbReference type="PANTHER" id="PTHR35889:SF3">
    <property type="entry name" value="F-BOX DOMAIN-CONTAINING PROTEIN"/>
    <property type="match status" value="1"/>
</dbReference>
<dbReference type="Pfam" id="PF07587">
    <property type="entry name" value="PSD1"/>
    <property type="match status" value="1"/>
</dbReference>
<sequence>MRKPMKWALMTIVRYGWFGLLVLIAFGYLAAGFSDRSKNTLRDPVAKTNFSAAEGEGKKNASGESGLPLGKVAEEKSPLAEAKSPSLDPASRFDAVANGDDGLRESMAAIEASLALGWDEAGVERTETADWLTICRRMSLALVGSGLSLEEIRRLESMPESQREQAHLESLLVDPRFHQYWAERWSRFYVGADDGPFLVYRRRRFRTWLTDQFTQNTRYDEIVRRLVTAEGLWTDRPEVNFLTVTFDSNDGQPDPVRLAARASRAFLGLRIDCLQCHNDFLGNVSLGSADSPREGMQTDFHQLAAFFTSAKTNGLQGVQENEANYHYQYLDANAEVEVTPSVPYQPELLPTEGSPRHRLAAWMTHPENRQAGRSTVSHVWALLFGRSATDAVDNLPLDEEAPAVIEALTDEFITHQFDLRDLIRMIVHSSAFRVSSRAEFEVTDAHEDTGAVFPLTRLRPEQMAASIIQSARIKKIDRDSSLLVQLDKFGSTNDFVRRYGDQGEDEFSNDSVTISQRLVMLNGEMLRKAIGNNPVLNATNHIARFAKTDAQAIETTYLAVLNRRPTPTESEHFVARLKESDDRHAGIEDLYWVLLNSTELAWNH</sequence>
<dbReference type="InterPro" id="IPR011444">
    <property type="entry name" value="DUF1549"/>
</dbReference>
<accession>A0ABP8NAD7</accession>
<feature type="domain" description="DUF1549" evidence="1">
    <location>
        <begin position="110"/>
        <end position="310"/>
    </location>
</feature>
<dbReference type="EMBL" id="BAABGA010000067">
    <property type="protein sequence ID" value="GAA4464019.1"/>
    <property type="molecule type" value="Genomic_DNA"/>
</dbReference>
<dbReference type="Pfam" id="PF07583">
    <property type="entry name" value="PSCyt2"/>
    <property type="match status" value="1"/>
</dbReference>
<reference evidence="4" key="1">
    <citation type="journal article" date="2019" name="Int. J. Syst. Evol. Microbiol.">
        <title>The Global Catalogue of Microorganisms (GCM) 10K type strain sequencing project: providing services to taxonomists for standard genome sequencing and annotation.</title>
        <authorList>
            <consortium name="The Broad Institute Genomics Platform"/>
            <consortium name="The Broad Institute Genome Sequencing Center for Infectious Disease"/>
            <person name="Wu L."/>
            <person name="Ma J."/>
        </authorList>
    </citation>
    <scope>NUCLEOTIDE SEQUENCE [LARGE SCALE GENOMIC DNA]</scope>
    <source>
        <strain evidence="4">JCM 17759</strain>
    </source>
</reference>
<organism evidence="3 4">
    <name type="scientific">Novipirellula rosea</name>
    <dbReference type="NCBI Taxonomy" id="1031540"/>
    <lineage>
        <taxon>Bacteria</taxon>
        <taxon>Pseudomonadati</taxon>
        <taxon>Planctomycetota</taxon>
        <taxon>Planctomycetia</taxon>
        <taxon>Pirellulales</taxon>
        <taxon>Pirellulaceae</taxon>
        <taxon>Novipirellula</taxon>
    </lineage>
</organism>
<protein>
    <submittedName>
        <fullName evidence="3">DUF1553 domain-containing protein</fullName>
    </submittedName>
</protein>
<dbReference type="InterPro" id="IPR022655">
    <property type="entry name" value="DUF1553"/>
</dbReference>
<evidence type="ECO:0000259" key="2">
    <source>
        <dbReference type="Pfam" id="PF07587"/>
    </source>
</evidence>
<comment type="caution">
    <text evidence="3">The sequence shown here is derived from an EMBL/GenBank/DDBJ whole genome shotgun (WGS) entry which is preliminary data.</text>
</comment>
<dbReference type="PANTHER" id="PTHR35889">
    <property type="entry name" value="CYCLOINULO-OLIGOSACCHARIDE FRUCTANOTRANSFERASE-RELATED"/>
    <property type="match status" value="1"/>
</dbReference>
<feature type="domain" description="DUF1553" evidence="2">
    <location>
        <begin position="356"/>
        <end position="471"/>
    </location>
</feature>
<evidence type="ECO:0000313" key="3">
    <source>
        <dbReference type="EMBL" id="GAA4464019.1"/>
    </source>
</evidence>
<gene>
    <name evidence="3" type="ORF">GCM10023156_49990</name>
</gene>
<dbReference type="Proteomes" id="UP001500840">
    <property type="component" value="Unassembled WGS sequence"/>
</dbReference>
<evidence type="ECO:0000259" key="1">
    <source>
        <dbReference type="Pfam" id="PF07583"/>
    </source>
</evidence>